<evidence type="ECO:0000313" key="1">
    <source>
        <dbReference type="EMBL" id="RKD17499.1"/>
    </source>
</evidence>
<reference evidence="1 2" key="1">
    <citation type="submission" date="2016-07" db="EMBL/GenBank/DDBJ databases">
        <title>Genome of Pelobium manganitolerans.</title>
        <authorList>
            <person name="Wu S."/>
            <person name="Wang G."/>
        </authorList>
    </citation>
    <scope>NUCLEOTIDE SEQUENCE [LARGE SCALE GENOMIC DNA]</scope>
    <source>
        <strain evidence="1 2">YS-25</strain>
    </source>
</reference>
<dbReference type="Gene3D" id="3.40.50.720">
    <property type="entry name" value="NAD(P)-binding Rossmann-like Domain"/>
    <property type="match status" value="1"/>
</dbReference>
<comment type="caution">
    <text evidence="1">The sequence shown here is derived from an EMBL/GenBank/DDBJ whole genome shotgun (WGS) entry which is preliminary data.</text>
</comment>
<gene>
    <name evidence="1" type="ORF">BCY91_16925</name>
</gene>
<organism evidence="1 2">
    <name type="scientific">Pelobium manganitolerans</name>
    <dbReference type="NCBI Taxonomy" id="1842495"/>
    <lineage>
        <taxon>Bacteria</taxon>
        <taxon>Pseudomonadati</taxon>
        <taxon>Bacteroidota</taxon>
        <taxon>Sphingobacteriia</taxon>
        <taxon>Sphingobacteriales</taxon>
        <taxon>Sphingobacteriaceae</taxon>
        <taxon>Pelobium</taxon>
    </lineage>
</organism>
<dbReference type="InterPro" id="IPR036291">
    <property type="entry name" value="NAD(P)-bd_dom_sf"/>
</dbReference>
<protein>
    <submittedName>
        <fullName evidence="1">Uncharacterized protein</fullName>
    </submittedName>
</protein>
<evidence type="ECO:0000313" key="2">
    <source>
        <dbReference type="Proteomes" id="UP000283433"/>
    </source>
</evidence>
<keyword evidence="2" id="KW-1185">Reference proteome</keyword>
<name>A0A419S7N9_9SPHI</name>
<proteinExistence type="predicted"/>
<sequence length="75" mass="8651">MKIERRKCWFLDSGLFFFYGFATAIAFAKEGADLCIVYFDEDNDAQQTQKDVESFGRRCIVLKKDITVEEKPSGL</sequence>
<dbReference type="EMBL" id="MBTA01000010">
    <property type="protein sequence ID" value="RKD17499.1"/>
    <property type="molecule type" value="Genomic_DNA"/>
</dbReference>
<dbReference type="RefSeq" id="WP_220699443.1">
    <property type="nucleotide sequence ID" value="NZ_MBTA01000010.1"/>
</dbReference>
<dbReference type="AlphaFoldDB" id="A0A419S7N9"/>
<dbReference type="SUPFAM" id="SSF51735">
    <property type="entry name" value="NAD(P)-binding Rossmann-fold domains"/>
    <property type="match status" value="1"/>
</dbReference>
<dbReference type="Proteomes" id="UP000283433">
    <property type="component" value="Unassembled WGS sequence"/>
</dbReference>
<accession>A0A419S7N9</accession>